<keyword evidence="3" id="KW-0547">Nucleotide-binding</keyword>
<dbReference type="GO" id="GO:0000155">
    <property type="term" value="F:phosphorelay sensor kinase activity"/>
    <property type="evidence" value="ECO:0007669"/>
    <property type="project" value="InterPro"/>
</dbReference>
<dbReference type="InterPro" id="IPR036890">
    <property type="entry name" value="HATPase_C_sf"/>
</dbReference>
<dbReference type="Pfam" id="PF02518">
    <property type="entry name" value="HATPase_c"/>
    <property type="match status" value="1"/>
</dbReference>
<dbReference type="InterPro" id="IPR004358">
    <property type="entry name" value="Sig_transdc_His_kin-like_C"/>
</dbReference>
<keyword evidence="6" id="KW-0902">Two-component regulatory system</keyword>
<evidence type="ECO:0000259" key="7">
    <source>
        <dbReference type="PROSITE" id="PS50109"/>
    </source>
</evidence>
<dbReference type="GO" id="GO:0005524">
    <property type="term" value="F:ATP binding"/>
    <property type="evidence" value="ECO:0007669"/>
    <property type="project" value="UniProtKB-KW"/>
</dbReference>
<keyword evidence="5" id="KW-0067">ATP-binding</keyword>
<evidence type="ECO:0000256" key="5">
    <source>
        <dbReference type="ARBA" id="ARBA00022840"/>
    </source>
</evidence>
<dbReference type="CDD" id="cd00130">
    <property type="entry name" value="PAS"/>
    <property type="match status" value="1"/>
</dbReference>
<keyword evidence="4" id="KW-0418">Kinase</keyword>
<dbReference type="InterPro" id="IPR013767">
    <property type="entry name" value="PAS_fold"/>
</dbReference>
<dbReference type="SUPFAM" id="SSF55785">
    <property type="entry name" value="PYP-like sensor domain (PAS domain)"/>
    <property type="match status" value="1"/>
</dbReference>
<dbReference type="SUPFAM" id="SSF47384">
    <property type="entry name" value="Homodimeric domain of signal transducing histidine kinase"/>
    <property type="match status" value="1"/>
</dbReference>
<dbReference type="Gene3D" id="3.30.450.20">
    <property type="entry name" value="PAS domain"/>
    <property type="match status" value="1"/>
</dbReference>
<reference evidence="8" key="1">
    <citation type="submission" date="2018-05" db="EMBL/GenBank/DDBJ databases">
        <authorList>
            <person name="Lanie J.A."/>
            <person name="Ng W.-L."/>
            <person name="Kazmierczak K.M."/>
            <person name="Andrzejewski T.M."/>
            <person name="Davidsen T.M."/>
            <person name="Wayne K.J."/>
            <person name="Tettelin H."/>
            <person name="Glass J.I."/>
            <person name="Rusch D."/>
            <person name="Podicherti R."/>
            <person name="Tsui H.-C.T."/>
            <person name="Winkler M.E."/>
        </authorList>
    </citation>
    <scope>NUCLEOTIDE SEQUENCE</scope>
</reference>
<dbReference type="SMART" id="SM00388">
    <property type="entry name" value="HisKA"/>
    <property type="match status" value="1"/>
</dbReference>
<dbReference type="InterPro" id="IPR005467">
    <property type="entry name" value="His_kinase_dom"/>
</dbReference>
<dbReference type="SMART" id="SM00387">
    <property type="entry name" value="HATPase_c"/>
    <property type="match status" value="1"/>
</dbReference>
<dbReference type="InterPro" id="IPR036097">
    <property type="entry name" value="HisK_dim/P_sf"/>
</dbReference>
<dbReference type="EMBL" id="UINC01023351">
    <property type="protein sequence ID" value="SVA94840.1"/>
    <property type="molecule type" value="Genomic_DNA"/>
</dbReference>
<dbReference type="Gene3D" id="1.10.287.130">
    <property type="match status" value="1"/>
</dbReference>
<evidence type="ECO:0000313" key="8">
    <source>
        <dbReference type="EMBL" id="SVA94840.1"/>
    </source>
</evidence>
<proteinExistence type="predicted"/>
<accession>A0A382A010</accession>
<sequence>MDSAVLVINHLGFLTFANNAAEQLFENSVNQLIGSTIEDLLPGDGPVCNLIKKTLESSINISEYGVTLESPKIEKQLVNIQVSPVRELADSIVVNIFPRRIADKIDRQLTHRNAVRSVTAMVEMLAHEVKNPLSGIRGAAQLLEQDTEPEDRHLTQLICDETDRICALLDRIEAFSDQRPIERSPINVHQVLERVRDISITGCATNKRIIENYDPSLPLTNGNFDQLVQVFLNLFKNAAEATPKLGGKILVTTSYLHGIRLAVPGLSSAPQLPLMIAVQDNGTGIPEDLQNHLFEPFVTSKPKGSGLGLALTAKMVEAHGGVIEFESQPGRTIFRVLLPKEPDEGKLKSCL</sequence>
<dbReference type="PANTHER" id="PTHR43065">
    <property type="entry name" value="SENSOR HISTIDINE KINASE"/>
    <property type="match status" value="1"/>
</dbReference>
<dbReference type="PANTHER" id="PTHR43065:SF10">
    <property type="entry name" value="PEROXIDE STRESS-ACTIVATED HISTIDINE KINASE MAK3"/>
    <property type="match status" value="1"/>
</dbReference>
<evidence type="ECO:0000256" key="1">
    <source>
        <dbReference type="ARBA" id="ARBA00022553"/>
    </source>
</evidence>
<dbReference type="PRINTS" id="PR00344">
    <property type="entry name" value="BCTRLSENSOR"/>
</dbReference>
<dbReference type="InterPro" id="IPR003661">
    <property type="entry name" value="HisK_dim/P_dom"/>
</dbReference>
<dbReference type="InterPro" id="IPR035965">
    <property type="entry name" value="PAS-like_dom_sf"/>
</dbReference>
<dbReference type="AlphaFoldDB" id="A0A382A010"/>
<keyword evidence="2" id="KW-0808">Transferase</keyword>
<dbReference type="GO" id="GO:0006355">
    <property type="term" value="P:regulation of DNA-templated transcription"/>
    <property type="evidence" value="ECO:0007669"/>
    <property type="project" value="InterPro"/>
</dbReference>
<feature type="domain" description="Histidine kinase" evidence="7">
    <location>
        <begin position="124"/>
        <end position="342"/>
    </location>
</feature>
<evidence type="ECO:0000256" key="6">
    <source>
        <dbReference type="ARBA" id="ARBA00023012"/>
    </source>
</evidence>
<dbReference type="Gene3D" id="3.30.565.10">
    <property type="entry name" value="Histidine kinase-like ATPase, C-terminal domain"/>
    <property type="match status" value="1"/>
</dbReference>
<evidence type="ECO:0000256" key="4">
    <source>
        <dbReference type="ARBA" id="ARBA00022777"/>
    </source>
</evidence>
<keyword evidence="1" id="KW-0597">Phosphoprotein</keyword>
<dbReference type="PROSITE" id="PS50109">
    <property type="entry name" value="HIS_KIN"/>
    <property type="match status" value="1"/>
</dbReference>
<protein>
    <recommendedName>
        <fullName evidence="7">Histidine kinase domain-containing protein</fullName>
    </recommendedName>
</protein>
<gene>
    <name evidence="8" type="ORF">METZ01_LOCUS147694</name>
</gene>
<dbReference type="Pfam" id="PF00512">
    <property type="entry name" value="HisKA"/>
    <property type="match status" value="1"/>
</dbReference>
<name>A0A382A010_9ZZZZ</name>
<dbReference type="InterPro" id="IPR000014">
    <property type="entry name" value="PAS"/>
</dbReference>
<organism evidence="8">
    <name type="scientific">marine metagenome</name>
    <dbReference type="NCBI Taxonomy" id="408172"/>
    <lineage>
        <taxon>unclassified sequences</taxon>
        <taxon>metagenomes</taxon>
        <taxon>ecological metagenomes</taxon>
    </lineage>
</organism>
<dbReference type="SUPFAM" id="SSF55874">
    <property type="entry name" value="ATPase domain of HSP90 chaperone/DNA topoisomerase II/histidine kinase"/>
    <property type="match status" value="1"/>
</dbReference>
<dbReference type="Pfam" id="PF00989">
    <property type="entry name" value="PAS"/>
    <property type="match status" value="1"/>
</dbReference>
<dbReference type="CDD" id="cd00082">
    <property type="entry name" value="HisKA"/>
    <property type="match status" value="1"/>
</dbReference>
<evidence type="ECO:0000256" key="2">
    <source>
        <dbReference type="ARBA" id="ARBA00022679"/>
    </source>
</evidence>
<dbReference type="InterPro" id="IPR003594">
    <property type="entry name" value="HATPase_dom"/>
</dbReference>
<evidence type="ECO:0000256" key="3">
    <source>
        <dbReference type="ARBA" id="ARBA00022741"/>
    </source>
</evidence>